<dbReference type="EMBL" id="KV005062">
    <property type="protein sequence ID" value="KZV34434.1"/>
    <property type="molecule type" value="Genomic_DNA"/>
</dbReference>
<name>A0A2Z7BJ44_9LAMI</name>
<organism evidence="1 2">
    <name type="scientific">Dorcoceras hygrometricum</name>
    <dbReference type="NCBI Taxonomy" id="472368"/>
    <lineage>
        <taxon>Eukaryota</taxon>
        <taxon>Viridiplantae</taxon>
        <taxon>Streptophyta</taxon>
        <taxon>Embryophyta</taxon>
        <taxon>Tracheophyta</taxon>
        <taxon>Spermatophyta</taxon>
        <taxon>Magnoliopsida</taxon>
        <taxon>eudicotyledons</taxon>
        <taxon>Gunneridae</taxon>
        <taxon>Pentapetalae</taxon>
        <taxon>asterids</taxon>
        <taxon>lamiids</taxon>
        <taxon>Lamiales</taxon>
        <taxon>Gesneriaceae</taxon>
        <taxon>Didymocarpoideae</taxon>
        <taxon>Trichosporeae</taxon>
        <taxon>Loxocarpinae</taxon>
        <taxon>Dorcoceras</taxon>
    </lineage>
</organism>
<reference evidence="1 2" key="1">
    <citation type="journal article" date="2015" name="Proc. Natl. Acad. Sci. U.S.A.">
        <title>The resurrection genome of Boea hygrometrica: A blueprint for survival of dehydration.</title>
        <authorList>
            <person name="Xiao L."/>
            <person name="Yang G."/>
            <person name="Zhang L."/>
            <person name="Yang X."/>
            <person name="Zhao S."/>
            <person name="Ji Z."/>
            <person name="Zhou Q."/>
            <person name="Hu M."/>
            <person name="Wang Y."/>
            <person name="Chen M."/>
            <person name="Xu Y."/>
            <person name="Jin H."/>
            <person name="Xiao X."/>
            <person name="Hu G."/>
            <person name="Bao F."/>
            <person name="Hu Y."/>
            <person name="Wan P."/>
            <person name="Li L."/>
            <person name="Deng X."/>
            <person name="Kuang T."/>
            <person name="Xiang C."/>
            <person name="Zhu J.K."/>
            <person name="Oliver M.J."/>
            <person name="He Y."/>
        </authorList>
    </citation>
    <scope>NUCLEOTIDE SEQUENCE [LARGE SCALE GENOMIC DNA]</scope>
    <source>
        <strain evidence="2">cv. XS01</strain>
    </source>
</reference>
<dbReference type="AlphaFoldDB" id="A0A2Z7BJ44"/>
<proteinExistence type="predicted"/>
<protein>
    <submittedName>
        <fullName evidence="1">Uncharacterized protein</fullName>
    </submittedName>
</protein>
<sequence length="72" mass="8208">MKDLVQQLAAPDNLTNAQDVVLDALREMHELSEEDQVIAAQLLFNNHNNLALFKRLNDKGKLTLVRRLLRGD</sequence>
<evidence type="ECO:0000313" key="1">
    <source>
        <dbReference type="EMBL" id="KZV34434.1"/>
    </source>
</evidence>
<dbReference type="OrthoDB" id="910499at2759"/>
<keyword evidence="2" id="KW-1185">Reference proteome</keyword>
<gene>
    <name evidence="1" type="ORF">F511_23408</name>
</gene>
<evidence type="ECO:0000313" key="2">
    <source>
        <dbReference type="Proteomes" id="UP000250235"/>
    </source>
</evidence>
<accession>A0A2Z7BJ44</accession>
<dbReference type="Proteomes" id="UP000250235">
    <property type="component" value="Unassembled WGS sequence"/>
</dbReference>